<dbReference type="RefSeq" id="XP_017776987.1">
    <property type="nucleotide sequence ID" value="XM_017921498.1"/>
</dbReference>
<dbReference type="Proteomes" id="UP000695000">
    <property type="component" value="Unplaced"/>
</dbReference>
<keyword evidence="2" id="KW-1185">Reference proteome</keyword>
<gene>
    <name evidence="3" type="primary">LOC108562981</name>
</gene>
<reference evidence="3" key="1">
    <citation type="submission" date="2025-08" db="UniProtKB">
        <authorList>
            <consortium name="RefSeq"/>
        </authorList>
    </citation>
    <scope>IDENTIFICATION</scope>
    <source>
        <tissue evidence="3">Whole Larva</tissue>
    </source>
</reference>
<evidence type="ECO:0000256" key="1">
    <source>
        <dbReference type="SAM" id="SignalP"/>
    </source>
</evidence>
<sequence length="235" mass="26157">MLFKTTIVFAALIAFQGASSYPQNAEEVRGLIANFRDASNEAMHEGGEKLKPLVENIEESSKTAEEKAQGIIEESIKIAKDEVDLKEQEAIKEGVNASECVKAANGELATLLVRLTDEVKNCGSNARHESTGLVFEVLDTSGSEAYYRREDYYHKMDACIDKESVPCLVDLKAIIAEDTELYPKELVERFDVTANSLGNIEDDMNECIAHTEDAVSVQCEEYLREFNECIETNKN</sequence>
<keyword evidence="1" id="KW-0732">Signal</keyword>
<feature type="chain" id="PRO_5045076081" evidence="1">
    <location>
        <begin position="21"/>
        <end position="235"/>
    </location>
</feature>
<protein>
    <submittedName>
        <fullName evidence="3">Uncharacterized protein LOC108562981</fullName>
    </submittedName>
</protein>
<evidence type="ECO:0000313" key="3">
    <source>
        <dbReference type="RefSeq" id="XP_017776987.1"/>
    </source>
</evidence>
<dbReference type="GeneID" id="108562981"/>
<feature type="signal peptide" evidence="1">
    <location>
        <begin position="1"/>
        <end position="20"/>
    </location>
</feature>
<evidence type="ECO:0000313" key="2">
    <source>
        <dbReference type="Proteomes" id="UP000695000"/>
    </source>
</evidence>
<accession>A0ABM1MQY7</accession>
<organism evidence="2 3">
    <name type="scientific">Nicrophorus vespilloides</name>
    <name type="common">Boreal carrion beetle</name>
    <dbReference type="NCBI Taxonomy" id="110193"/>
    <lineage>
        <taxon>Eukaryota</taxon>
        <taxon>Metazoa</taxon>
        <taxon>Ecdysozoa</taxon>
        <taxon>Arthropoda</taxon>
        <taxon>Hexapoda</taxon>
        <taxon>Insecta</taxon>
        <taxon>Pterygota</taxon>
        <taxon>Neoptera</taxon>
        <taxon>Endopterygota</taxon>
        <taxon>Coleoptera</taxon>
        <taxon>Polyphaga</taxon>
        <taxon>Staphyliniformia</taxon>
        <taxon>Silphidae</taxon>
        <taxon>Nicrophorinae</taxon>
        <taxon>Nicrophorus</taxon>
    </lineage>
</organism>
<proteinExistence type="predicted"/>
<name>A0ABM1MQY7_NICVS</name>